<dbReference type="AlphaFoldDB" id="A0A4U8TAE1"/>
<keyword evidence="6" id="KW-0238">DNA-binding</keyword>
<dbReference type="Pfam" id="PF01475">
    <property type="entry name" value="FUR"/>
    <property type="match status" value="1"/>
</dbReference>
<feature type="binding site" evidence="8">
    <location>
        <position position="132"/>
    </location>
    <ligand>
        <name>Zn(2+)</name>
        <dbReference type="ChEBI" id="CHEBI:29105"/>
    </ligand>
</feature>
<evidence type="ECO:0000256" key="5">
    <source>
        <dbReference type="ARBA" id="ARBA00023015"/>
    </source>
</evidence>
<evidence type="ECO:0000256" key="7">
    <source>
        <dbReference type="ARBA" id="ARBA00023163"/>
    </source>
</evidence>
<dbReference type="GO" id="GO:0045892">
    <property type="term" value="P:negative regulation of DNA-templated transcription"/>
    <property type="evidence" value="ECO:0007669"/>
    <property type="project" value="TreeGrafter"/>
</dbReference>
<proteinExistence type="inferred from homology"/>
<dbReference type="InterPro" id="IPR036390">
    <property type="entry name" value="WH_DNA-bd_sf"/>
</dbReference>
<evidence type="ECO:0000313" key="9">
    <source>
        <dbReference type="EMBL" id="TLD96785.1"/>
    </source>
</evidence>
<keyword evidence="3" id="KW-0678">Repressor</keyword>
<comment type="cofactor">
    <cofactor evidence="8">
        <name>Zn(2+)</name>
        <dbReference type="ChEBI" id="CHEBI:29105"/>
    </cofactor>
    <text evidence="8">Binds 1 zinc ion per subunit.</text>
</comment>
<reference evidence="9 10" key="1">
    <citation type="journal article" date="2014" name="Genome Announc.">
        <title>Draft genome sequences of eight enterohepatic helicobacter species isolated from both laboratory and wild rodents.</title>
        <authorList>
            <person name="Sheh A."/>
            <person name="Shen Z."/>
            <person name="Fox J.G."/>
        </authorList>
    </citation>
    <scope>NUCLEOTIDE SEQUENCE [LARGE SCALE GENOMIC DNA]</scope>
    <source>
        <strain evidence="9 10">MIT 09-6949</strain>
    </source>
</reference>
<feature type="binding site" evidence="8">
    <location>
        <position position="90"/>
    </location>
    <ligand>
        <name>Zn(2+)</name>
        <dbReference type="ChEBI" id="CHEBI:29105"/>
    </ligand>
</feature>
<dbReference type="CDD" id="cd07153">
    <property type="entry name" value="Fur_like"/>
    <property type="match status" value="1"/>
</dbReference>
<dbReference type="GO" id="GO:0008270">
    <property type="term" value="F:zinc ion binding"/>
    <property type="evidence" value="ECO:0007669"/>
    <property type="project" value="TreeGrafter"/>
</dbReference>
<dbReference type="Gene3D" id="3.30.1490.190">
    <property type="match status" value="1"/>
</dbReference>
<accession>A0A4U8TAE1</accession>
<dbReference type="PANTHER" id="PTHR33202:SF7">
    <property type="entry name" value="FERRIC UPTAKE REGULATION PROTEIN"/>
    <property type="match status" value="1"/>
</dbReference>
<dbReference type="GO" id="GO:0000976">
    <property type="term" value="F:transcription cis-regulatory region binding"/>
    <property type="evidence" value="ECO:0007669"/>
    <property type="project" value="TreeGrafter"/>
</dbReference>
<keyword evidence="8" id="KW-0479">Metal-binding</keyword>
<keyword evidence="4 8" id="KW-0862">Zinc</keyword>
<evidence type="ECO:0000256" key="4">
    <source>
        <dbReference type="ARBA" id="ARBA00022833"/>
    </source>
</evidence>
<evidence type="ECO:0000256" key="3">
    <source>
        <dbReference type="ARBA" id="ARBA00022491"/>
    </source>
</evidence>
<dbReference type="RefSeq" id="WP_034357239.1">
    <property type="nucleotide sequence ID" value="NZ_JRPR02000002.1"/>
</dbReference>
<dbReference type="InterPro" id="IPR002481">
    <property type="entry name" value="FUR"/>
</dbReference>
<dbReference type="InterPro" id="IPR036388">
    <property type="entry name" value="WH-like_DNA-bd_sf"/>
</dbReference>
<evidence type="ECO:0000313" key="10">
    <source>
        <dbReference type="Proteomes" id="UP000029733"/>
    </source>
</evidence>
<dbReference type="OrthoDB" id="8659436at2"/>
<feature type="binding site" evidence="8">
    <location>
        <position position="93"/>
    </location>
    <ligand>
        <name>Zn(2+)</name>
        <dbReference type="ChEBI" id="CHEBI:29105"/>
    </ligand>
</feature>
<comment type="caution">
    <text evidence="9">The sequence shown here is derived from an EMBL/GenBank/DDBJ whole genome shotgun (WGS) entry which is preliminary data.</text>
</comment>
<dbReference type="STRING" id="1677920.LS71_09480"/>
<dbReference type="GO" id="GO:0003700">
    <property type="term" value="F:DNA-binding transcription factor activity"/>
    <property type="evidence" value="ECO:0007669"/>
    <property type="project" value="InterPro"/>
</dbReference>
<comment type="function">
    <text evidence="1">Acts as a global negative controlling element, employing Fe(2+) as a cofactor to bind the operator of the repressed genes.</text>
</comment>
<feature type="binding site" evidence="8">
    <location>
        <position position="129"/>
    </location>
    <ligand>
        <name>Zn(2+)</name>
        <dbReference type="ChEBI" id="CHEBI:29105"/>
    </ligand>
</feature>
<sequence length="140" mass="16061">MMSFEQHLREKHLKITPQRIAMLNQIQHNGHMSVEEIYEQIRHIYPSISLATIYKNVSALCEANILREIKAPKDKQKYELSSDRHLHVYCEVCGKLEDIKLDTNALEADCSHNSGYSICDISAVLIGVCPHCKAEQARRL</sequence>
<keyword evidence="10" id="KW-1185">Reference proteome</keyword>
<evidence type="ECO:0000256" key="2">
    <source>
        <dbReference type="ARBA" id="ARBA00007957"/>
    </source>
</evidence>
<organism evidence="9 10">
    <name type="scientific">Helicobacter jaachi</name>
    <dbReference type="NCBI Taxonomy" id="1677920"/>
    <lineage>
        <taxon>Bacteria</taxon>
        <taxon>Pseudomonadati</taxon>
        <taxon>Campylobacterota</taxon>
        <taxon>Epsilonproteobacteria</taxon>
        <taxon>Campylobacterales</taxon>
        <taxon>Helicobacteraceae</taxon>
        <taxon>Helicobacter</taxon>
    </lineage>
</organism>
<comment type="similarity">
    <text evidence="2">Belongs to the Fur family.</text>
</comment>
<evidence type="ECO:0000256" key="8">
    <source>
        <dbReference type="PIRSR" id="PIRSR602481-1"/>
    </source>
</evidence>
<dbReference type="Proteomes" id="UP000029733">
    <property type="component" value="Unassembled WGS sequence"/>
</dbReference>
<evidence type="ECO:0000256" key="6">
    <source>
        <dbReference type="ARBA" id="ARBA00023125"/>
    </source>
</evidence>
<evidence type="ECO:0000256" key="1">
    <source>
        <dbReference type="ARBA" id="ARBA00002997"/>
    </source>
</evidence>
<dbReference type="GO" id="GO:1900376">
    <property type="term" value="P:regulation of secondary metabolite biosynthetic process"/>
    <property type="evidence" value="ECO:0007669"/>
    <property type="project" value="TreeGrafter"/>
</dbReference>
<name>A0A4U8TAE1_9HELI</name>
<protein>
    <submittedName>
        <fullName evidence="9">Transcriptional repressor</fullName>
    </submittedName>
</protein>
<dbReference type="PANTHER" id="PTHR33202">
    <property type="entry name" value="ZINC UPTAKE REGULATION PROTEIN"/>
    <property type="match status" value="1"/>
</dbReference>
<keyword evidence="7" id="KW-0804">Transcription</keyword>
<dbReference type="Gene3D" id="1.10.10.10">
    <property type="entry name" value="Winged helix-like DNA-binding domain superfamily/Winged helix DNA-binding domain"/>
    <property type="match status" value="1"/>
</dbReference>
<keyword evidence="5" id="KW-0805">Transcription regulation</keyword>
<dbReference type="EMBL" id="JRPR02000002">
    <property type="protein sequence ID" value="TLD96785.1"/>
    <property type="molecule type" value="Genomic_DNA"/>
</dbReference>
<dbReference type="SUPFAM" id="SSF46785">
    <property type="entry name" value="Winged helix' DNA-binding domain"/>
    <property type="match status" value="1"/>
</dbReference>
<dbReference type="InterPro" id="IPR043135">
    <property type="entry name" value="Fur_C"/>
</dbReference>
<gene>
    <name evidence="9" type="ORF">LS71_004065</name>
</gene>